<gene>
    <name evidence="7" type="ORF">HHU08_04900</name>
</gene>
<keyword evidence="8" id="KW-1185">Reference proteome</keyword>
<dbReference type="CDD" id="cd03885">
    <property type="entry name" value="M20_CPDG2"/>
    <property type="match status" value="1"/>
</dbReference>
<evidence type="ECO:0000256" key="3">
    <source>
        <dbReference type="ARBA" id="ARBA00022801"/>
    </source>
</evidence>
<feature type="active site" evidence="5">
    <location>
        <position position="81"/>
    </location>
</feature>
<dbReference type="EMBL" id="JABBPK010000001">
    <property type="protein sequence ID" value="NMO76348.1"/>
    <property type="molecule type" value="Genomic_DNA"/>
</dbReference>
<comment type="cofactor">
    <cofactor evidence="1">
        <name>Zn(2+)</name>
        <dbReference type="ChEBI" id="CHEBI:29105"/>
    </cofactor>
</comment>
<proteinExistence type="predicted"/>
<evidence type="ECO:0000256" key="4">
    <source>
        <dbReference type="ARBA" id="ARBA00022833"/>
    </source>
</evidence>
<dbReference type="SUPFAM" id="SSF53187">
    <property type="entry name" value="Zn-dependent exopeptidases"/>
    <property type="match status" value="1"/>
</dbReference>
<name>A0A7Y0K6D3_9BACI</name>
<dbReference type="RefSeq" id="WP_169187929.1">
    <property type="nucleotide sequence ID" value="NZ_JABBPK010000001.1"/>
</dbReference>
<dbReference type="GO" id="GO:0016787">
    <property type="term" value="F:hydrolase activity"/>
    <property type="evidence" value="ECO:0007669"/>
    <property type="project" value="UniProtKB-KW"/>
</dbReference>
<keyword evidence="2" id="KW-0479">Metal-binding</keyword>
<feature type="active site" description="Proton acceptor" evidence="5">
    <location>
        <position position="142"/>
    </location>
</feature>
<evidence type="ECO:0000313" key="8">
    <source>
        <dbReference type="Proteomes" id="UP000588491"/>
    </source>
</evidence>
<comment type="caution">
    <text evidence="7">The sequence shown here is derived from an EMBL/GenBank/DDBJ whole genome shotgun (WGS) entry which is preliminary data.</text>
</comment>
<dbReference type="InterPro" id="IPR050072">
    <property type="entry name" value="Peptidase_M20A"/>
</dbReference>
<protein>
    <submittedName>
        <fullName evidence="7">M20 family metallopeptidase</fullName>
    </submittedName>
</protein>
<feature type="domain" description="Peptidase M20 dimerisation" evidence="6">
    <location>
        <begin position="177"/>
        <end position="272"/>
    </location>
</feature>
<dbReference type="InterPro" id="IPR002933">
    <property type="entry name" value="Peptidase_M20"/>
</dbReference>
<dbReference type="Pfam" id="PF07687">
    <property type="entry name" value="M20_dimer"/>
    <property type="match status" value="1"/>
</dbReference>
<dbReference type="AlphaFoldDB" id="A0A7Y0K6D3"/>
<evidence type="ECO:0000313" key="7">
    <source>
        <dbReference type="EMBL" id="NMO76348.1"/>
    </source>
</evidence>
<dbReference type="Gene3D" id="3.30.70.360">
    <property type="match status" value="1"/>
</dbReference>
<evidence type="ECO:0000256" key="5">
    <source>
        <dbReference type="PIRSR" id="PIRSR037238-1"/>
    </source>
</evidence>
<evidence type="ECO:0000256" key="2">
    <source>
        <dbReference type="ARBA" id="ARBA00022723"/>
    </source>
</evidence>
<organism evidence="7 8">
    <name type="scientific">Niallia alba</name>
    <dbReference type="NCBI Taxonomy" id="2729105"/>
    <lineage>
        <taxon>Bacteria</taxon>
        <taxon>Bacillati</taxon>
        <taxon>Bacillota</taxon>
        <taxon>Bacilli</taxon>
        <taxon>Bacillales</taxon>
        <taxon>Bacillaceae</taxon>
        <taxon>Niallia</taxon>
    </lineage>
</organism>
<keyword evidence="3" id="KW-0378">Hydrolase</keyword>
<dbReference type="Pfam" id="PF01546">
    <property type="entry name" value="Peptidase_M20"/>
    <property type="match status" value="1"/>
</dbReference>
<dbReference type="PANTHER" id="PTHR43808:SF9">
    <property type="entry name" value="BLL0789 PROTEIN"/>
    <property type="match status" value="1"/>
</dbReference>
<evidence type="ECO:0000259" key="6">
    <source>
        <dbReference type="Pfam" id="PF07687"/>
    </source>
</evidence>
<dbReference type="InterPro" id="IPR017150">
    <property type="entry name" value="Pept_M20_glutamate_carboxypep"/>
</dbReference>
<evidence type="ECO:0000256" key="1">
    <source>
        <dbReference type="ARBA" id="ARBA00001947"/>
    </source>
</evidence>
<dbReference type="PANTHER" id="PTHR43808">
    <property type="entry name" value="ACETYLORNITHINE DEACETYLASE"/>
    <property type="match status" value="1"/>
</dbReference>
<dbReference type="Gene3D" id="3.40.630.10">
    <property type="entry name" value="Zn peptidases"/>
    <property type="match status" value="1"/>
</dbReference>
<keyword evidence="4" id="KW-0862">Zinc</keyword>
<accession>A0A7Y0K6D3</accession>
<dbReference type="PIRSF" id="PIRSF037238">
    <property type="entry name" value="Carboxypeptidase_G2"/>
    <property type="match status" value="1"/>
</dbReference>
<dbReference type="InterPro" id="IPR036264">
    <property type="entry name" value="Bact_exopeptidase_dim_dom"/>
</dbReference>
<dbReference type="PROSITE" id="PS00758">
    <property type="entry name" value="ARGE_DAPE_CPG2_1"/>
    <property type="match status" value="1"/>
</dbReference>
<dbReference type="InterPro" id="IPR001261">
    <property type="entry name" value="ArgE/DapE_CS"/>
</dbReference>
<reference evidence="7 8" key="1">
    <citation type="submission" date="2020-04" db="EMBL/GenBank/DDBJ databases">
        <title>Bacillus sp. UniB3 isolated from commercial digestive syrup.</title>
        <authorList>
            <person name="Thorat V."/>
            <person name="Kirdat K."/>
            <person name="Tiwarekar B."/>
            <person name="Yadav A."/>
        </authorList>
    </citation>
    <scope>NUCLEOTIDE SEQUENCE [LARGE SCALE GENOMIC DNA]</scope>
    <source>
        <strain evidence="7 8">UniB3</strain>
    </source>
</reference>
<dbReference type="SUPFAM" id="SSF55031">
    <property type="entry name" value="Bacterial exopeptidase dimerisation domain"/>
    <property type="match status" value="1"/>
</dbReference>
<dbReference type="GO" id="GO:0046872">
    <property type="term" value="F:metal ion binding"/>
    <property type="evidence" value="ECO:0007669"/>
    <property type="project" value="UniProtKB-KW"/>
</dbReference>
<dbReference type="Proteomes" id="UP000588491">
    <property type="component" value="Unassembled WGS sequence"/>
</dbReference>
<dbReference type="InterPro" id="IPR011650">
    <property type="entry name" value="Peptidase_M20_dimer"/>
</dbReference>
<sequence>MQEYFEQEKNNMLQLLERIVNIDSGSYQKTGVDKVGEILIREFEQLGFIAEVHEVVDRGNNIVLKHKEATTPSVLLIGHIDTVFPAGTVQKRPFTIVGDQAKGPGVFDMKASHVMTLYSLKYLISQNNDAYKNVLIIINTDEEIGSISSRELIEATAKTVKHVLIMEPADVDGNVVIGRKGGGKFFLKLYGISAHSGVAPEKGASAIQELALKIVQLHELTKLEGIHVNVGLVSGGQSVNTIAPYAEAGIDLRFETQEQGEFAQLKILEICNCTENPNIRIEISGGITRPAWKTEGNKSNLFFLIKEAASELNLELVTKYSGGGSDGNFTGNIGIPTVDGLGPRGGNAHQEDEFVIVSSLSERGQLLVKALDRLSK</sequence>